<dbReference type="SMART" id="SM00863">
    <property type="entry name" value="tRNA_SAD"/>
    <property type="match status" value="1"/>
</dbReference>
<dbReference type="Proteomes" id="UP001151071">
    <property type="component" value="Unassembled WGS sequence"/>
</dbReference>
<evidence type="ECO:0000313" key="7">
    <source>
        <dbReference type="EMBL" id="MDA5106928.1"/>
    </source>
</evidence>
<dbReference type="Pfam" id="PF01411">
    <property type="entry name" value="tRNA-synt_2c"/>
    <property type="match status" value="1"/>
</dbReference>
<evidence type="ECO:0000313" key="8">
    <source>
        <dbReference type="Proteomes" id="UP001151071"/>
    </source>
</evidence>
<evidence type="ECO:0000259" key="6">
    <source>
        <dbReference type="PROSITE" id="PS50860"/>
    </source>
</evidence>
<dbReference type="InterPro" id="IPR051335">
    <property type="entry name" value="Alanyl-tRNA_Editing_Enzymes"/>
</dbReference>
<evidence type="ECO:0000256" key="4">
    <source>
        <dbReference type="ARBA" id="ARBA00022723"/>
    </source>
</evidence>
<comment type="subcellular location">
    <subcellularLocation>
        <location evidence="2">Cytoplasm</location>
    </subcellularLocation>
</comment>
<dbReference type="InterPro" id="IPR018164">
    <property type="entry name" value="Ala-tRNA-synth_IIc_N"/>
</dbReference>
<evidence type="ECO:0000256" key="2">
    <source>
        <dbReference type="ARBA" id="ARBA00004496"/>
    </source>
</evidence>
<reference evidence="7" key="1">
    <citation type="submission" date="2022-12" db="EMBL/GenBank/DDBJ databases">
        <title>Draft genome sequence of the thermophilic strain Brevibacillus thermoruber HT42, isolated from Los Humeros, Puebla, Mexico, with biotechnological potential.</title>
        <authorList>
            <person name="Lara Sanchez J."/>
            <person name="Solis Palacios R."/>
            <person name="Bustos Baena A.S."/>
            <person name="Ruz Baez A.E."/>
            <person name="Espinosa Luna G."/>
            <person name="Oliart Ros R.M."/>
        </authorList>
    </citation>
    <scope>NUCLEOTIDE SEQUENCE</scope>
    <source>
        <strain evidence="7">HT42</strain>
    </source>
</reference>
<dbReference type="PROSITE" id="PS50860">
    <property type="entry name" value="AA_TRNA_LIGASE_II_ALA"/>
    <property type="match status" value="1"/>
</dbReference>
<dbReference type="InterPro" id="IPR012947">
    <property type="entry name" value="tRNA_SAD"/>
</dbReference>
<organism evidence="7 8">
    <name type="scientific">Brevibacillus thermoruber</name>
    <dbReference type="NCBI Taxonomy" id="33942"/>
    <lineage>
        <taxon>Bacteria</taxon>
        <taxon>Bacillati</taxon>
        <taxon>Bacillota</taxon>
        <taxon>Bacilli</taxon>
        <taxon>Bacillales</taxon>
        <taxon>Paenibacillaceae</taxon>
        <taxon>Brevibacillus</taxon>
    </lineage>
</organism>
<dbReference type="GO" id="GO:0003676">
    <property type="term" value="F:nucleic acid binding"/>
    <property type="evidence" value="ECO:0007669"/>
    <property type="project" value="InterPro"/>
</dbReference>
<dbReference type="RefSeq" id="WP_271139274.1">
    <property type="nucleotide sequence ID" value="NZ_JAPYYP010000001.1"/>
</dbReference>
<dbReference type="PANTHER" id="PTHR43462">
    <property type="entry name" value="ALANYL-TRNA EDITING PROTEIN"/>
    <property type="match status" value="1"/>
</dbReference>
<evidence type="ECO:0000256" key="3">
    <source>
        <dbReference type="ARBA" id="ARBA00022490"/>
    </source>
</evidence>
<keyword evidence="8" id="KW-1185">Reference proteome</keyword>
<keyword evidence="3" id="KW-0963">Cytoplasm</keyword>
<dbReference type="Gene3D" id="3.30.980.10">
    <property type="entry name" value="Threonyl-trna Synthetase, Chain A, domain 2"/>
    <property type="match status" value="1"/>
</dbReference>
<gene>
    <name evidence="7" type="ORF">O3V59_01000</name>
</gene>
<feature type="domain" description="Alanyl-transfer RNA synthetases family profile" evidence="6">
    <location>
        <begin position="1"/>
        <end position="233"/>
    </location>
</feature>
<dbReference type="EMBL" id="JAPYYP010000001">
    <property type="protein sequence ID" value="MDA5106928.1"/>
    <property type="molecule type" value="Genomic_DNA"/>
</dbReference>
<dbReference type="Gene3D" id="2.40.30.130">
    <property type="match status" value="1"/>
</dbReference>
<dbReference type="PANTHER" id="PTHR43462:SF1">
    <property type="entry name" value="ALANYL-TRNA EDITING PROTEIN AARSD1"/>
    <property type="match status" value="1"/>
</dbReference>
<dbReference type="GO" id="GO:0046872">
    <property type="term" value="F:metal ion binding"/>
    <property type="evidence" value="ECO:0007669"/>
    <property type="project" value="UniProtKB-KW"/>
</dbReference>
<dbReference type="GO" id="GO:0005524">
    <property type="term" value="F:ATP binding"/>
    <property type="evidence" value="ECO:0007669"/>
    <property type="project" value="InterPro"/>
</dbReference>
<dbReference type="FunFam" id="2.40.30.130:FF:000010">
    <property type="entry name" value="Alanine--tRNA ligase"/>
    <property type="match status" value="1"/>
</dbReference>
<dbReference type="SUPFAM" id="SSF50447">
    <property type="entry name" value="Translation proteins"/>
    <property type="match status" value="1"/>
</dbReference>
<dbReference type="InterPro" id="IPR018165">
    <property type="entry name" value="Ala-tRNA-synth_IIc_core"/>
</dbReference>
<dbReference type="GO" id="GO:0005737">
    <property type="term" value="C:cytoplasm"/>
    <property type="evidence" value="ECO:0007669"/>
    <property type="project" value="UniProtKB-SubCell"/>
</dbReference>
<dbReference type="GO" id="GO:0002161">
    <property type="term" value="F:aminoacyl-tRNA deacylase activity"/>
    <property type="evidence" value="ECO:0007669"/>
    <property type="project" value="UniProtKB-ARBA"/>
</dbReference>
<dbReference type="Pfam" id="PF07973">
    <property type="entry name" value="tRNA_SAD"/>
    <property type="match status" value="1"/>
</dbReference>
<evidence type="ECO:0000256" key="1">
    <source>
        <dbReference type="ARBA" id="ARBA00001947"/>
    </source>
</evidence>
<dbReference type="GO" id="GO:0004813">
    <property type="term" value="F:alanine-tRNA ligase activity"/>
    <property type="evidence" value="ECO:0007669"/>
    <property type="project" value="InterPro"/>
</dbReference>
<keyword evidence="5" id="KW-0862">Zinc</keyword>
<evidence type="ECO:0000256" key="5">
    <source>
        <dbReference type="ARBA" id="ARBA00022833"/>
    </source>
</evidence>
<keyword evidence="4" id="KW-0479">Metal-binding</keyword>
<name>A0A9X3TMY2_9BACL</name>
<sequence length="245" mass="27418">MTAELFLEDSYRCECAARIVEISGEKVILDQTVFYPTGGGQECDTGTLEQDGRLFDVYQVKREGGRIVHYVKEPEGLVAGPVTARIDWQRRYGMMRLHTSLHVLAAVVYEKYGALCTGNQIYPERARIDFNQLHDLTPAELDEIVAETNRVIAADHPISYRTIGREEAERIPGIIKTVVSLLPPSIREVRLVSIDSVDEQACGGTHVKRTGEIGRLEITDVKSKGKNNKRLEVRVLPLNVENTQG</sequence>
<dbReference type="InterPro" id="IPR018163">
    <property type="entry name" value="Thr/Ala-tRNA-synth_IIc_edit"/>
</dbReference>
<accession>A0A9X3TMY2</accession>
<dbReference type="AlphaFoldDB" id="A0A9X3TMY2"/>
<comment type="caution">
    <text evidence="7">The sequence shown here is derived from an EMBL/GenBank/DDBJ whole genome shotgun (WGS) entry which is preliminary data.</text>
</comment>
<protein>
    <submittedName>
        <fullName evidence="7">Alanyl-tRNA editing protein</fullName>
    </submittedName>
</protein>
<dbReference type="GO" id="GO:0006419">
    <property type="term" value="P:alanyl-tRNA aminoacylation"/>
    <property type="evidence" value="ECO:0007669"/>
    <property type="project" value="InterPro"/>
</dbReference>
<dbReference type="SUPFAM" id="SSF55186">
    <property type="entry name" value="ThrRS/AlaRS common domain"/>
    <property type="match status" value="1"/>
</dbReference>
<comment type="cofactor">
    <cofactor evidence="1">
        <name>Zn(2+)</name>
        <dbReference type="ChEBI" id="CHEBI:29105"/>
    </cofactor>
</comment>
<proteinExistence type="predicted"/>
<dbReference type="InterPro" id="IPR009000">
    <property type="entry name" value="Transl_B-barrel_sf"/>
</dbReference>